<feature type="binding site" evidence="7">
    <location>
        <position position="232"/>
    </location>
    <ligand>
        <name>Zn(2+)</name>
        <dbReference type="ChEBI" id="CHEBI:29105"/>
        <label>1</label>
    </ligand>
</feature>
<dbReference type="InterPro" id="IPR002933">
    <property type="entry name" value="Peptidase_M20"/>
</dbReference>
<dbReference type="Pfam" id="PF07687">
    <property type="entry name" value="M20_dimer"/>
    <property type="match status" value="1"/>
</dbReference>
<dbReference type="CDD" id="cd05674">
    <property type="entry name" value="M20_yscS"/>
    <property type="match status" value="1"/>
</dbReference>
<dbReference type="InterPro" id="IPR036264">
    <property type="entry name" value="Bact_exopeptidase_dim_dom"/>
</dbReference>
<feature type="binding site" evidence="7">
    <location>
        <position position="162"/>
    </location>
    <ligand>
        <name>Zn(2+)</name>
        <dbReference type="ChEBI" id="CHEBI:29105"/>
        <label>2</label>
    </ligand>
</feature>
<dbReference type="Gene3D" id="1.10.150.900">
    <property type="match status" value="1"/>
</dbReference>
<dbReference type="GO" id="GO:0000328">
    <property type="term" value="C:fungal-type vacuole lumen"/>
    <property type="evidence" value="ECO:0007669"/>
    <property type="project" value="TreeGrafter"/>
</dbReference>
<dbReference type="Gene3D" id="3.40.630.10">
    <property type="entry name" value="Zn peptidases"/>
    <property type="match status" value="1"/>
</dbReference>
<dbReference type="Pfam" id="PF01546">
    <property type="entry name" value="Peptidase_M20"/>
    <property type="match status" value="1"/>
</dbReference>
<keyword evidence="2" id="KW-0645">Protease</keyword>
<evidence type="ECO:0000313" key="9">
    <source>
        <dbReference type="EMBL" id="TDZ14014.1"/>
    </source>
</evidence>
<dbReference type="AlphaFoldDB" id="A0A4R8PS29"/>
<dbReference type="GO" id="GO:1990845">
    <property type="term" value="P:adaptive thermogenesis"/>
    <property type="evidence" value="ECO:0007669"/>
    <property type="project" value="UniProtKB-ARBA"/>
</dbReference>
<dbReference type="Proteomes" id="UP000295083">
    <property type="component" value="Unassembled WGS sequence"/>
</dbReference>
<dbReference type="GO" id="GO:0016810">
    <property type="term" value="F:hydrolase activity, acting on carbon-nitrogen (but not peptide) bonds"/>
    <property type="evidence" value="ECO:0007669"/>
    <property type="project" value="UniProtKB-ARBA"/>
</dbReference>
<dbReference type="InterPro" id="IPR011650">
    <property type="entry name" value="Peptidase_M20_dimer"/>
</dbReference>
<accession>A0A4R8PS29</accession>
<dbReference type="InterPro" id="IPR017141">
    <property type="entry name" value="Pept_M20_carboxypep"/>
</dbReference>
<evidence type="ECO:0000256" key="7">
    <source>
        <dbReference type="PIRSR" id="PIRSR037217-2"/>
    </source>
</evidence>
<evidence type="ECO:0000259" key="8">
    <source>
        <dbReference type="Pfam" id="PF07687"/>
    </source>
</evidence>
<feature type="binding site" evidence="7">
    <location>
        <position position="260"/>
    </location>
    <ligand>
        <name>Zn(2+)</name>
        <dbReference type="ChEBI" id="CHEBI:29105"/>
        <label>2</label>
    </ligand>
</feature>
<dbReference type="GO" id="GO:0006520">
    <property type="term" value="P:amino acid metabolic process"/>
    <property type="evidence" value="ECO:0007669"/>
    <property type="project" value="UniProtKB-ARBA"/>
</dbReference>
<keyword evidence="9" id="KW-0121">Carboxypeptidase</keyword>
<feature type="active site" description="Proton acceptor" evidence="6">
    <location>
        <position position="231"/>
    </location>
</feature>
<comment type="caution">
    <text evidence="9">The sequence shown here is derived from an EMBL/GenBank/DDBJ whole genome shotgun (WGS) entry which is preliminary data.</text>
</comment>
<dbReference type="Gene3D" id="3.30.70.360">
    <property type="match status" value="1"/>
</dbReference>
<keyword evidence="10" id="KW-1185">Reference proteome</keyword>
<dbReference type="GO" id="GO:0006629">
    <property type="term" value="P:lipid metabolic process"/>
    <property type="evidence" value="ECO:0007669"/>
    <property type="project" value="UniProtKB-ARBA"/>
</dbReference>
<dbReference type="PIRSF" id="PIRSF037217">
    <property type="entry name" value="Carboxypeptidase_S"/>
    <property type="match status" value="1"/>
</dbReference>
<dbReference type="EMBL" id="QAPG01010709">
    <property type="protein sequence ID" value="TDZ14014.1"/>
    <property type="molecule type" value="Genomic_DNA"/>
</dbReference>
<keyword evidence="5 7" id="KW-0862">Zinc</keyword>
<dbReference type="GO" id="GO:0005576">
    <property type="term" value="C:extracellular region"/>
    <property type="evidence" value="ECO:0007669"/>
    <property type="project" value="UniProtKB-ARBA"/>
</dbReference>
<evidence type="ECO:0000256" key="1">
    <source>
        <dbReference type="ARBA" id="ARBA00006247"/>
    </source>
</evidence>
<feature type="active site" evidence="6">
    <location>
        <position position="164"/>
    </location>
</feature>
<dbReference type="GO" id="GO:0043604">
    <property type="term" value="P:amide biosynthetic process"/>
    <property type="evidence" value="ECO:0007669"/>
    <property type="project" value="UniProtKB-ARBA"/>
</dbReference>
<evidence type="ECO:0000256" key="3">
    <source>
        <dbReference type="ARBA" id="ARBA00022723"/>
    </source>
</evidence>
<dbReference type="PANTHER" id="PTHR45962">
    <property type="entry name" value="N-FATTY-ACYL-AMINO ACID SYNTHASE/HYDROLASE PM20D1"/>
    <property type="match status" value="1"/>
</dbReference>
<reference evidence="9 10" key="1">
    <citation type="submission" date="2018-11" db="EMBL/GenBank/DDBJ databases">
        <title>Genome sequence and assembly of Colletotrichum spinosum.</title>
        <authorList>
            <person name="Gan P."/>
            <person name="Shirasu K."/>
        </authorList>
    </citation>
    <scope>NUCLEOTIDE SEQUENCE [LARGE SCALE GENOMIC DNA]</scope>
    <source>
        <strain evidence="9 10">CBS 515.97</strain>
    </source>
</reference>
<proteinExistence type="inferred from homology"/>
<keyword evidence="4" id="KW-0378">Hydrolase</keyword>
<evidence type="ECO:0000256" key="2">
    <source>
        <dbReference type="ARBA" id="ARBA00022670"/>
    </source>
</evidence>
<dbReference type="GO" id="GO:0043605">
    <property type="term" value="P:amide catabolic process"/>
    <property type="evidence" value="ECO:0007669"/>
    <property type="project" value="UniProtKB-ARBA"/>
</dbReference>
<dbReference type="GO" id="GO:0051603">
    <property type="term" value="P:proteolysis involved in protein catabolic process"/>
    <property type="evidence" value="ECO:0007669"/>
    <property type="project" value="TreeGrafter"/>
</dbReference>
<organism evidence="9 10">
    <name type="scientific">Colletotrichum spinosum</name>
    <dbReference type="NCBI Taxonomy" id="1347390"/>
    <lineage>
        <taxon>Eukaryota</taxon>
        <taxon>Fungi</taxon>
        <taxon>Dikarya</taxon>
        <taxon>Ascomycota</taxon>
        <taxon>Pezizomycotina</taxon>
        <taxon>Sordariomycetes</taxon>
        <taxon>Hypocreomycetidae</taxon>
        <taxon>Glomerellales</taxon>
        <taxon>Glomerellaceae</taxon>
        <taxon>Colletotrichum</taxon>
        <taxon>Colletotrichum orbiculare species complex</taxon>
    </lineage>
</organism>
<dbReference type="FunFam" id="3.40.630.10:FF:000027">
    <property type="entry name" value="N-fatty-acyl-amino acid synthase/hydrolase PM20D1"/>
    <property type="match status" value="1"/>
</dbReference>
<evidence type="ECO:0000256" key="4">
    <source>
        <dbReference type="ARBA" id="ARBA00022801"/>
    </source>
</evidence>
<comment type="similarity">
    <text evidence="1">Belongs to the peptidase M20A family.</text>
</comment>
<feature type="domain" description="Peptidase M20 dimerisation" evidence="8">
    <location>
        <begin position="278"/>
        <end position="437"/>
    </location>
</feature>
<dbReference type="GO" id="GO:0046872">
    <property type="term" value="F:metal ion binding"/>
    <property type="evidence" value="ECO:0007669"/>
    <property type="project" value="UniProtKB-KW"/>
</dbReference>
<evidence type="ECO:0000313" key="10">
    <source>
        <dbReference type="Proteomes" id="UP000295083"/>
    </source>
</evidence>
<evidence type="ECO:0000256" key="5">
    <source>
        <dbReference type="ARBA" id="ARBA00022833"/>
    </source>
</evidence>
<evidence type="ECO:0000256" key="6">
    <source>
        <dbReference type="PIRSR" id="PIRSR037217-1"/>
    </source>
</evidence>
<protein>
    <submittedName>
        <fullName evidence="9">Carboxypeptidase S</fullName>
    </submittedName>
</protein>
<dbReference type="SUPFAM" id="SSF55031">
    <property type="entry name" value="Bacterial exopeptidase dimerisation domain"/>
    <property type="match status" value="1"/>
</dbReference>
<sequence>MSEKLPFTTPGPEPPRRRTTAWWSLIPAALLLAYFHAPSFTFGPEPSPSASSACRQVDPLLPTLTTSSLSDLDRYLDTPKFRNETVARLSGAVQVPTESFDDYGTAEEDARWDKLYAFSDYLAKTFPKVHANLKLERVNKHALLYTWQGSDAALKPSVLMAHQDTVPVAPTTIDSWTYPPFSGAYDGQFVWGRGAMDCKNTLIGILESVELLLEADFAPKRTVVLSFGFDEEISGLRGAGHLAPVLIERYGKDGAAVVIDEGSGFDSQWGQVFALPGTAEKGYIDVEVVVRTPGGHSSIPPPHTGIGILSELVTKIEAAPYEPELIPGNPYLGKLQCGAGHAPSFPSKLRKLLPADETKVCKRKSDRLAKEAAKAGPAVKYLFTTSVATDIIEGGVKINALPERVRVVVNHRVNVGDSIETVKKHITEVIKPVADKYNLALDAFTSDPEKPSSIILKDNDKVLQPAPVTPTSVEGATPYSILSGTTRALYGEEVVVSPGIMTGNTDTRYYWDLTKHIFRFAPGYDPESDEWKGIHTVDEKTSVKGHINTVKWFTGFLRNIDEADLE</sequence>
<dbReference type="InterPro" id="IPR047177">
    <property type="entry name" value="Pept_M20A"/>
</dbReference>
<feature type="binding site" evidence="7">
    <location>
        <position position="197"/>
    </location>
    <ligand>
        <name>Zn(2+)</name>
        <dbReference type="ChEBI" id="CHEBI:29105"/>
        <label>2</label>
    </ligand>
</feature>
<dbReference type="GO" id="GO:0004181">
    <property type="term" value="F:metallocarboxypeptidase activity"/>
    <property type="evidence" value="ECO:0007669"/>
    <property type="project" value="InterPro"/>
</dbReference>
<dbReference type="SUPFAM" id="SSF53187">
    <property type="entry name" value="Zn-dependent exopeptidases"/>
    <property type="match status" value="1"/>
</dbReference>
<feature type="binding site" evidence="7">
    <location>
        <position position="197"/>
    </location>
    <ligand>
        <name>Zn(2+)</name>
        <dbReference type="ChEBI" id="CHEBI:29105"/>
        <label>1</label>
    </ligand>
</feature>
<keyword evidence="3 7" id="KW-0479">Metal-binding</keyword>
<name>A0A4R8PS29_9PEZI</name>
<dbReference type="PANTHER" id="PTHR45962:SF1">
    <property type="entry name" value="N-FATTY-ACYL-AMINO ACID SYNTHASE_HYDROLASE PM20D1"/>
    <property type="match status" value="1"/>
</dbReference>
<feature type="binding site" evidence="7">
    <location>
        <position position="535"/>
    </location>
    <ligand>
        <name>Zn(2+)</name>
        <dbReference type="ChEBI" id="CHEBI:29105"/>
        <label>1</label>
    </ligand>
</feature>
<gene>
    <name evidence="9" type="primary">CPS1-0</name>
    <name evidence="9" type="ORF">C8035_v003072</name>
</gene>
<dbReference type="FunFam" id="1.10.150.900:FF:000003">
    <property type="entry name" value="N-fatty-acyl-amino acid synthase/hydrolase PM20D1"/>
    <property type="match status" value="1"/>
</dbReference>